<accession>A0A1W1BP06</accession>
<proteinExistence type="inferred from homology"/>
<dbReference type="InterPro" id="IPR038765">
    <property type="entry name" value="Papain-like_cys_pep_sf"/>
</dbReference>
<protein>
    <submittedName>
        <fullName evidence="6">Enterotoxin</fullName>
    </submittedName>
</protein>
<dbReference type="InterPro" id="IPR000064">
    <property type="entry name" value="NLP_P60_dom"/>
</dbReference>
<gene>
    <name evidence="6" type="ORF">MNB_SV-9-1586</name>
</gene>
<evidence type="ECO:0000256" key="1">
    <source>
        <dbReference type="ARBA" id="ARBA00007074"/>
    </source>
</evidence>
<dbReference type="Gene3D" id="3.90.1720.10">
    <property type="entry name" value="endopeptidase domain like (from Nostoc punctiforme)"/>
    <property type="match status" value="1"/>
</dbReference>
<evidence type="ECO:0000256" key="2">
    <source>
        <dbReference type="ARBA" id="ARBA00022670"/>
    </source>
</evidence>
<evidence type="ECO:0000256" key="3">
    <source>
        <dbReference type="ARBA" id="ARBA00022801"/>
    </source>
</evidence>
<organism evidence="6">
    <name type="scientific">hydrothermal vent metagenome</name>
    <dbReference type="NCBI Taxonomy" id="652676"/>
    <lineage>
        <taxon>unclassified sequences</taxon>
        <taxon>metagenomes</taxon>
        <taxon>ecological metagenomes</taxon>
    </lineage>
</organism>
<reference evidence="6" key="1">
    <citation type="submission" date="2016-10" db="EMBL/GenBank/DDBJ databases">
        <authorList>
            <person name="de Groot N.N."/>
        </authorList>
    </citation>
    <scope>NUCLEOTIDE SEQUENCE</scope>
</reference>
<keyword evidence="4" id="KW-0788">Thiol protease</keyword>
<keyword evidence="3" id="KW-0378">Hydrolase</keyword>
<dbReference type="PANTHER" id="PTHR47053">
    <property type="entry name" value="MUREIN DD-ENDOPEPTIDASE MEPH-RELATED"/>
    <property type="match status" value="1"/>
</dbReference>
<dbReference type="PANTHER" id="PTHR47053:SF1">
    <property type="entry name" value="MUREIN DD-ENDOPEPTIDASE MEPH-RELATED"/>
    <property type="match status" value="1"/>
</dbReference>
<dbReference type="EMBL" id="FPHG01000028">
    <property type="protein sequence ID" value="SFV55310.1"/>
    <property type="molecule type" value="Genomic_DNA"/>
</dbReference>
<dbReference type="Pfam" id="PF00877">
    <property type="entry name" value="NLPC_P60"/>
    <property type="match status" value="1"/>
</dbReference>
<dbReference type="PROSITE" id="PS51935">
    <property type="entry name" value="NLPC_P60"/>
    <property type="match status" value="1"/>
</dbReference>
<comment type="similarity">
    <text evidence="1">Belongs to the peptidase C40 family.</text>
</comment>
<dbReference type="SUPFAM" id="SSF54001">
    <property type="entry name" value="Cysteine proteinases"/>
    <property type="match status" value="1"/>
</dbReference>
<name>A0A1W1BP06_9ZZZZ</name>
<feature type="domain" description="NlpC/P60" evidence="5">
    <location>
        <begin position="70"/>
        <end position="195"/>
    </location>
</feature>
<dbReference type="GO" id="GO:0006508">
    <property type="term" value="P:proteolysis"/>
    <property type="evidence" value="ECO:0007669"/>
    <property type="project" value="UniProtKB-KW"/>
</dbReference>
<sequence>MKKIIILVLFMNALVMANYTRHPSIPLIINNSIKVDIHIEFEHNKFIKISKFIINNILFPKNIFIYKNKSALDNYIIEEAKGHLGEKYVWGATGPSRFDCSGFTSYVYKKMGITIPRVSKNQGKVGKKVRRSRLKKGDLVFFDTSRRRRGYINHVGIYIGNHKFIHASSSKRKVIISSLNKRFYKARFKWGRRLK</sequence>
<dbReference type="GO" id="GO:0008234">
    <property type="term" value="F:cysteine-type peptidase activity"/>
    <property type="evidence" value="ECO:0007669"/>
    <property type="project" value="UniProtKB-KW"/>
</dbReference>
<evidence type="ECO:0000313" key="6">
    <source>
        <dbReference type="EMBL" id="SFV55310.1"/>
    </source>
</evidence>
<dbReference type="AlphaFoldDB" id="A0A1W1BP06"/>
<evidence type="ECO:0000259" key="5">
    <source>
        <dbReference type="PROSITE" id="PS51935"/>
    </source>
</evidence>
<dbReference type="InterPro" id="IPR051202">
    <property type="entry name" value="Peptidase_C40"/>
</dbReference>
<evidence type="ECO:0000256" key="4">
    <source>
        <dbReference type="ARBA" id="ARBA00022807"/>
    </source>
</evidence>
<keyword evidence="2" id="KW-0645">Protease</keyword>